<proteinExistence type="predicted"/>
<keyword evidence="1" id="KW-0472">Membrane</keyword>
<protein>
    <recommendedName>
        <fullName evidence="4">DUF4190 domain-containing protein</fullName>
    </recommendedName>
</protein>
<dbReference type="RefSeq" id="WP_087078529.1">
    <property type="nucleotide sequence ID" value="NZ_CP020809.1"/>
</dbReference>
<dbReference type="EMBL" id="CP020809">
    <property type="protein sequence ID" value="ART71127.1"/>
    <property type="molecule type" value="Genomic_DNA"/>
</dbReference>
<evidence type="ECO:0000313" key="3">
    <source>
        <dbReference type="Proteomes" id="UP000195331"/>
    </source>
</evidence>
<keyword evidence="3" id="KW-1185">Reference proteome</keyword>
<dbReference type="AlphaFoldDB" id="A0A1Y0C7Q5"/>
<reference evidence="2 3" key="1">
    <citation type="submission" date="2017-04" db="EMBL/GenBank/DDBJ databases">
        <title>Whole Genome Sequence of 1,4-Dioxane Degrading Bacterium Mycobacterium dioxanotrophicus PH-06.</title>
        <authorList>
            <person name="He Y."/>
        </authorList>
    </citation>
    <scope>NUCLEOTIDE SEQUENCE [LARGE SCALE GENOMIC DNA]</scope>
    <source>
        <strain evidence="2 3">PH-06</strain>
    </source>
</reference>
<evidence type="ECO:0000256" key="1">
    <source>
        <dbReference type="SAM" id="Phobius"/>
    </source>
</evidence>
<evidence type="ECO:0000313" key="2">
    <source>
        <dbReference type="EMBL" id="ART71127.1"/>
    </source>
</evidence>
<organism evidence="2 3">
    <name type="scientific">Mycobacterium dioxanotrophicus</name>
    <dbReference type="NCBI Taxonomy" id="482462"/>
    <lineage>
        <taxon>Bacteria</taxon>
        <taxon>Bacillati</taxon>
        <taxon>Actinomycetota</taxon>
        <taxon>Actinomycetes</taxon>
        <taxon>Mycobacteriales</taxon>
        <taxon>Mycobacteriaceae</taxon>
        <taxon>Mycobacterium</taxon>
    </lineage>
</organism>
<dbReference type="OrthoDB" id="4639736at2"/>
<sequence>MTQWGNSWPMDHGAFDPFGQPQQAPPPEQPGSRWPSVSLFVGLAGVALAFFPSGIGFVAVPVGIFGVFAGIVGVQAVQREQRNPVVAISGIIASVLAMVLAVVMFFAFYRSPAPLPAPAEPTPTPTSTPPSGPAEVIPRYNGNTELVLTNEMVVDFGPYTDAGGDPEVRNPRVEVTITSKRDIPRTCNFRIQARGRPQHATVDEFFVEAAVSAKGTVRQNLFPSDATLARSKADQLRAASFEVTTAKCNTY</sequence>
<name>A0A1Y0C7Q5_9MYCO</name>
<keyword evidence="1" id="KW-1133">Transmembrane helix</keyword>
<dbReference type="Proteomes" id="UP000195331">
    <property type="component" value="Chromosome"/>
</dbReference>
<evidence type="ECO:0008006" key="4">
    <source>
        <dbReference type="Google" id="ProtNLM"/>
    </source>
</evidence>
<feature type="transmembrane region" description="Helical" evidence="1">
    <location>
        <begin position="85"/>
        <end position="109"/>
    </location>
</feature>
<accession>A0A1Y0C7Q5</accession>
<gene>
    <name evidence="2" type="ORF">BTO20_23595</name>
</gene>
<dbReference type="KEGG" id="mdx:BTO20_23595"/>
<keyword evidence="1" id="KW-0812">Transmembrane</keyword>
<feature type="transmembrane region" description="Helical" evidence="1">
    <location>
        <begin position="40"/>
        <end position="73"/>
    </location>
</feature>